<feature type="signal peptide" evidence="1">
    <location>
        <begin position="1"/>
        <end position="21"/>
    </location>
</feature>
<proteinExistence type="predicted"/>
<keyword evidence="4" id="KW-1185">Reference proteome</keyword>
<evidence type="ECO:0000256" key="1">
    <source>
        <dbReference type="SAM" id="SignalP"/>
    </source>
</evidence>
<dbReference type="OrthoDB" id="8612002at2"/>
<reference evidence="3 4" key="1">
    <citation type="submission" date="2018-06" db="EMBL/GenBank/DDBJ databases">
        <authorList>
            <consortium name="Pathogen Informatics"/>
            <person name="Doyle S."/>
        </authorList>
    </citation>
    <scope>NUCLEOTIDE SEQUENCE [LARGE SCALE GENOMIC DNA]</scope>
    <source>
        <strain evidence="3 4">NCTC13336</strain>
    </source>
</reference>
<evidence type="ECO:0000259" key="2">
    <source>
        <dbReference type="Pfam" id="PF24574"/>
    </source>
</evidence>
<dbReference type="AlphaFoldDB" id="A0A377R277"/>
<dbReference type="RefSeq" id="WP_115308742.1">
    <property type="nucleotide sequence ID" value="NZ_UGJJ01000002.1"/>
</dbReference>
<name>A0A377R277_9NEIS</name>
<feature type="domain" description="ACP-like" evidence="2">
    <location>
        <begin position="29"/>
        <end position="122"/>
    </location>
</feature>
<dbReference type="EMBL" id="UGJJ01000002">
    <property type="protein sequence ID" value="STR02867.1"/>
    <property type="molecule type" value="Genomic_DNA"/>
</dbReference>
<evidence type="ECO:0000313" key="4">
    <source>
        <dbReference type="Proteomes" id="UP000254293"/>
    </source>
</evidence>
<feature type="chain" id="PRO_5016614922" description="ACP-like domain-containing protein" evidence="1">
    <location>
        <begin position="22"/>
        <end position="124"/>
    </location>
</feature>
<dbReference type="Proteomes" id="UP000254293">
    <property type="component" value="Unassembled WGS sequence"/>
</dbReference>
<accession>A0A377R277</accession>
<sequence length="124" mass="13520">MKLLSAVVLSSLVALSGTAAAANDNPTVAKKSVSYRCQQGKRINVTYGFNKQGLPTYASARLNGRTRVMEIDLARSDNVGTFFGEAGGYRLDTDVLDSKNVRTQPMMITSPDDRILFKSCSPRR</sequence>
<keyword evidence="1" id="KW-0732">Signal</keyword>
<organism evidence="3 4">
    <name type="scientific">Kingella potus</name>
    <dbReference type="NCBI Taxonomy" id="265175"/>
    <lineage>
        <taxon>Bacteria</taxon>
        <taxon>Pseudomonadati</taxon>
        <taxon>Pseudomonadota</taxon>
        <taxon>Betaproteobacteria</taxon>
        <taxon>Neisseriales</taxon>
        <taxon>Neisseriaceae</taxon>
        <taxon>Kingella</taxon>
    </lineage>
</organism>
<dbReference type="InterPro" id="IPR056025">
    <property type="entry name" value="ACP_dom"/>
</dbReference>
<evidence type="ECO:0000313" key="3">
    <source>
        <dbReference type="EMBL" id="STR02867.1"/>
    </source>
</evidence>
<dbReference type="CDD" id="cd21836">
    <property type="entry name" value="adhesin_CP"/>
    <property type="match status" value="1"/>
</dbReference>
<dbReference type="Pfam" id="PF24574">
    <property type="entry name" value="Nm-ACP"/>
    <property type="match status" value="1"/>
</dbReference>
<gene>
    <name evidence="3" type="ORF">NCTC13336_01754</name>
</gene>
<protein>
    <recommendedName>
        <fullName evidence="2">ACP-like domain-containing protein</fullName>
    </recommendedName>
</protein>